<gene>
    <name evidence="1" type="ORF">S01H1_60849</name>
</gene>
<dbReference type="EMBL" id="BARS01039866">
    <property type="protein sequence ID" value="GAG23858.1"/>
    <property type="molecule type" value="Genomic_DNA"/>
</dbReference>
<protein>
    <recommendedName>
        <fullName evidence="2">Quinate 5-dehydrogenase</fullName>
    </recommendedName>
</protein>
<feature type="non-terminal residue" evidence="1">
    <location>
        <position position="255"/>
    </location>
</feature>
<feature type="non-terminal residue" evidence="1">
    <location>
        <position position="1"/>
    </location>
</feature>
<comment type="caution">
    <text evidence="1">The sequence shown here is derived from an EMBL/GenBank/DDBJ whole genome shotgun (WGS) entry which is preliminary data.</text>
</comment>
<proteinExistence type="predicted"/>
<evidence type="ECO:0000313" key="1">
    <source>
        <dbReference type="EMBL" id="GAG23858.1"/>
    </source>
</evidence>
<sequence>DHITEKEFLGQVCRLERRGTDGDFDRAVELYAELDGIVDAFGVGGTEFYLEVGTRRYYFRDCKRISRVVQKSKIGDGNGVKGLLARRALSALEEHLNQEGKTLKGLRALKTNAVDRYQMAEALVDAGCDVTFGDFMFALGMPIAIHSLSAVRLLAAMILPWLTQLPYMWFYPLGDQQDKEPEPRYTRYYDQAVILAGDFIQIRSHMPDDLSGKIIVTNTTTARNVEELQRRGLHMLVTTTPRLEGRSFGTNVMEA</sequence>
<accession>X0WH44</accession>
<name>X0WH44_9ZZZZ</name>
<organism evidence="1">
    <name type="scientific">marine sediment metagenome</name>
    <dbReference type="NCBI Taxonomy" id="412755"/>
    <lineage>
        <taxon>unclassified sequences</taxon>
        <taxon>metagenomes</taxon>
        <taxon>ecological metagenomes</taxon>
    </lineage>
</organism>
<dbReference type="AlphaFoldDB" id="X0WH44"/>
<evidence type="ECO:0008006" key="2">
    <source>
        <dbReference type="Google" id="ProtNLM"/>
    </source>
</evidence>
<reference evidence="1" key="1">
    <citation type="journal article" date="2014" name="Front. Microbiol.">
        <title>High frequency of phylogenetically diverse reductive dehalogenase-homologous genes in deep subseafloor sedimentary metagenomes.</title>
        <authorList>
            <person name="Kawai M."/>
            <person name="Futagami T."/>
            <person name="Toyoda A."/>
            <person name="Takaki Y."/>
            <person name="Nishi S."/>
            <person name="Hori S."/>
            <person name="Arai W."/>
            <person name="Tsubouchi T."/>
            <person name="Morono Y."/>
            <person name="Uchiyama I."/>
            <person name="Ito T."/>
            <person name="Fujiyama A."/>
            <person name="Inagaki F."/>
            <person name="Takami H."/>
        </authorList>
    </citation>
    <scope>NUCLEOTIDE SEQUENCE</scope>
    <source>
        <strain evidence="1">Expedition CK06-06</strain>
    </source>
</reference>